<gene>
    <name evidence="1" type="ORF">RUN215_v1_1560004</name>
</gene>
<accession>A0A0S4X1T8</accession>
<dbReference type="EMBL" id="LN899820">
    <property type="protein sequence ID" value="CUV57874.1"/>
    <property type="molecule type" value="Genomic_DNA"/>
</dbReference>
<reference evidence="1" key="1">
    <citation type="submission" date="2015-10" db="EMBL/GenBank/DDBJ databases">
        <authorList>
            <person name="Gilbert D.G."/>
        </authorList>
    </citation>
    <scope>NUCLEOTIDE SEQUENCE</scope>
    <source>
        <strain evidence="1">Phyl III-seqv23</strain>
    </source>
</reference>
<evidence type="ECO:0000313" key="1">
    <source>
        <dbReference type="EMBL" id="CUV57874.1"/>
    </source>
</evidence>
<protein>
    <submittedName>
        <fullName evidence="1">Uncharacterized protein</fullName>
    </submittedName>
</protein>
<dbReference type="AlphaFoldDB" id="A0A0S4X1T8"/>
<sequence>MASIHGQNSREPILCRAWFCGELRYFGLLFRWHRSSHAGRAEDGDAWGTCTARPRGLRWRSCWRHGRLH</sequence>
<proteinExistence type="predicted"/>
<name>A0A0S4X1T8_RALSL</name>
<organism evidence="1">
    <name type="scientific">Ralstonia solanacearum</name>
    <name type="common">Pseudomonas solanacearum</name>
    <dbReference type="NCBI Taxonomy" id="305"/>
    <lineage>
        <taxon>Bacteria</taxon>
        <taxon>Pseudomonadati</taxon>
        <taxon>Pseudomonadota</taxon>
        <taxon>Betaproteobacteria</taxon>
        <taxon>Burkholderiales</taxon>
        <taxon>Burkholderiaceae</taxon>
        <taxon>Ralstonia</taxon>
        <taxon>Ralstonia solanacearum species complex</taxon>
    </lineage>
</organism>